<evidence type="ECO:0000313" key="1">
    <source>
        <dbReference type="EMBL" id="NHZ81833.1"/>
    </source>
</evidence>
<dbReference type="CDD" id="cd08054">
    <property type="entry name" value="gp6"/>
    <property type="match status" value="1"/>
</dbReference>
<dbReference type="InterPro" id="IPR011738">
    <property type="entry name" value="Phage_CHP"/>
</dbReference>
<evidence type="ECO:0000313" key="2">
    <source>
        <dbReference type="Proteomes" id="UP000621455"/>
    </source>
</evidence>
<dbReference type="NCBIfam" id="TIGR02215">
    <property type="entry name" value="phage_chp_gp8"/>
    <property type="match status" value="1"/>
</dbReference>
<reference evidence="1 2" key="1">
    <citation type="submission" date="2019-10" db="EMBL/GenBank/DDBJ databases">
        <title>Taxonomy of Antarctic Massilia spp.: description of Massilia rubra sp. nov., Massilia aquatica sp. nov., Massilia mucilaginosa sp. nov., Massilia frigida sp. nov. isolated from streams, lakes and regoliths.</title>
        <authorList>
            <person name="Holochova P."/>
            <person name="Sedlacek I."/>
            <person name="Kralova S."/>
            <person name="Maslanova I."/>
            <person name="Busse H.-J."/>
            <person name="Stankova E."/>
            <person name="Vrbovska V."/>
            <person name="Kovarovic V."/>
            <person name="Bartak M."/>
            <person name="Svec P."/>
            <person name="Pantucek R."/>
        </authorList>
    </citation>
    <scope>NUCLEOTIDE SEQUENCE [LARGE SCALE GENOMIC DNA]</scope>
    <source>
        <strain evidence="1 2">CCM 8695</strain>
    </source>
</reference>
<gene>
    <name evidence="1" type="ORF">F2P44_21505</name>
</gene>
<comment type="caution">
    <text evidence="1">The sequence shown here is derived from an EMBL/GenBank/DDBJ whole genome shotgun (WGS) entry which is preliminary data.</text>
</comment>
<proteinExistence type="predicted"/>
<keyword evidence="2" id="KW-1185">Reference proteome</keyword>
<protein>
    <recommendedName>
        <fullName evidence="3">Phage gp6-like head-tail connector protein</fullName>
    </recommendedName>
</protein>
<dbReference type="EMBL" id="WHJG01000025">
    <property type="protein sequence ID" value="NHZ81833.1"/>
    <property type="molecule type" value="Genomic_DNA"/>
</dbReference>
<sequence length="186" mass="20617">MTSRQITAPAELAVSLEDAKLHLRETTNDLDASITRWLKGITRECEHQIGRALISQAWRLALPAFEDALRLERAPLIAVQSVSYYDADNALQLMAPEAYYVDAVTEPGYVVPAAGAAWPATYARRNAVVVEYTCGYGLTAASVPENIQLYILARLCEQFDPATREFKATSQSIYVDRLLDACRVYG</sequence>
<dbReference type="Proteomes" id="UP000621455">
    <property type="component" value="Unassembled WGS sequence"/>
</dbReference>
<accession>A0ABX0NHD3</accession>
<evidence type="ECO:0008006" key="3">
    <source>
        <dbReference type="Google" id="ProtNLM"/>
    </source>
</evidence>
<dbReference type="RefSeq" id="WP_167089259.1">
    <property type="nucleotide sequence ID" value="NZ_WHJG01000025.1"/>
</dbReference>
<name>A0ABX0NHD3_9BURK</name>
<organism evidence="1 2">
    <name type="scientific">Massilia frigida</name>
    <dbReference type="NCBI Taxonomy" id="2609281"/>
    <lineage>
        <taxon>Bacteria</taxon>
        <taxon>Pseudomonadati</taxon>
        <taxon>Pseudomonadota</taxon>
        <taxon>Betaproteobacteria</taxon>
        <taxon>Burkholderiales</taxon>
        <taxon>Oxalobacteraceae</taxon>
        <taxon>Telluria group</taxon>
        <taxon>Massilia</taxon>
    </lineage>
</organism>